<evidence type="ECO:0000256" key="2">
    <source>
        <dbReference type="ARBA" id="ARBA00022763"/>
    </source>
</evidence>
<reference evidence="9 10" key="1">
    <citation type="submission" date="2014-08" db="EMBL/GenBank/DDBJ databases">
        <title>Porphyromonas canoris strain:OH2762 Genome sequencing.</title>
        <authorList>
            <person name="Wallis C."/>
            <person name="Deusch O."/>
            <person name="O'Flynn C."/>
            <person name="Davis I."/>
            <person name="Jospin G."/>
            <person name="Darling A.E."/>
            <person name="Coil D.A."/>
            <person name="Alexiev A."/>
            <person name="Horsfall A."/>
            <person name="Kirkwood N."/>
            <person name="Harris S."/>
            <person name="Eisen J.A."/>
        </authorList>
    </citation>
    <scope>NUCLEOTIDE SEQUENCE [LARGE SCALE GENOMIC DNA]</scope>
    <source>
        <strain evidence="10">COT-108 OH2762</strain>
    </source>
</reference>
<dbReference type="InterPro" id="IPR023627">
    <property type="entry name" value="Rcmb_RecR"/>
</dbReference>
<dbReference type="Gene3D" id="3.30.60.80">
    <property type="match status" value="1"/>
</dbReference>
<dbReference type="Pfam" id="PF21175">
    <property type="entry name" value="RecR_C"/>
    <property type="match status" value="1"/>
</dbReference>
<dbReference type="PROSITE" id="PS01300">
    <property type="entry name" value="RECR"/>
    <property type="match status" value="1"/>
</dbReference>
<dbReference type="NCBIfam" id="TIGR00615">
    <property type="entry name" value="recR"/>
    <property type="match status" value="1"/>
</dbReference>
<comment type="caution">
    <text evidence="9">The sequence shown here is derived from an EMBL/GenBank/DDBJ whole genome shotgun (WGS) entry which is preliminary data.</text>
</comment>
<dbReference type="Gene3D" id="6.10.250.240">
    <property type="match status" value="1"/>
</dbReference>
<keyword evidence="2 7" id="KW-0227">DNA damage</keyword>
<keyword evidence="10" id="KW-1185">Reference proteome</keyword>
<comment type="similarity">
    <text evidence="7">Belongs to the RecR family.</text>
</comment>
<keyword evidence="5 7" id="KW-0233">DNA recombination</keyword>
<feature type="zinc finger region" description="C4-type" evidence="7">
    <location>
        <begin position="61"/>
        <end position="76"/>
    </location>
</feature>
<dbReference type="InterPro" id="IPR006171">
    <property type="entry name" value="TOPRIM_dom"/>
</dbReference>
<proteinExistence type="inferred from homology"/>
<keyword evidence="1 7" id="KW-0479">Metal-binding</keyword>
<dbReference type="Gene3D" id="1.10.8.420">
    <property type="entry name" value="RecR Domain 1"/>
    <property type="match status" value="1"/>
</dbReference>
<evidence type="ECO:0000256" key="5">
    <source>
        <dbReference type="ARBA" id="ARBA00023172"/>
    </source>
</evidence>
<dbReference type="Pfam" id="PF13662">
    <property type="entry name" value="Toprim_4"/>
    <property type="match status" value="1"/>
</dbReference>
<dbReference type="HAMAP" id="MF_00017">
    <property type="entry name" value="RecR"/>
    <property type="match status" value="1"/>
</dbReference>
<keyword evidence="4 7" id="KW-0862">Zinc</keyword>
<comment type="function">
    <text evidence="7">May play a role in DNA repair. It seems to be involved in an RecBC-independent recombinational process of DNA repair. It may act with RecF and RecO.</text>
</comment>
<evidence type="ECO:0000256" key="7">
    <source>
        <dbReference type="HAMAP-Rule" id="MF_00017"/>
    </source>
</evidence>
<accession>A0ABR4XM95</accession>
<dbReference type="Gene3D" id="3.40.1360.10">
    <property type="match status" value="1"/>
</dbReference>
<organism evidence="9 10">
    <name type="scientific">Porphyromonas canoris</name>
    <dbReference type="NCBI Taxonomy" id="36875"/>
    <lineage>
        <taxon>Bacteria</taxon>
        <taxon>Pseudomonadati</taxon>
        <taxon>Bacteroidota</taxon>
        <taxon>Bacteroidia</taxon>
        <taxon>Bacteroidales</taxon>
        <taxon>Porphyromonadaceae</taxon>
        <taxon>Porphyromonas</taxon>
    </lineage>
</organism>
<keyword evidence="6 7" id="KW-0234">DNA repair</keyword>
<evidence type="ECO:0000256" key="6">
    <source>
        <dbReference type="ARBA" id="ARBA00023204"/>
    </source>
</evidence>
<dbReference type="Pfam" id="PF02132">
    <property type="entry name" value="RecR_ZnF"/>
    <property type="match status" value="1"/>
</dbReference>
<dbReference type="InterPro" id="IPR034137">
    <property type="entry name" value="TOPRIM_RecR"/>
</dbReference>
<name>A0ABR4XM95_9PORP</name>
<dbReference type="SUPFAM" id="SSF111304">
    <property type="entry name" value="Recombination protein RecR"/>
    <property type="match status" value="1"/>
</dbReference>
<evidence type="ECO:0000256" key="4">
    <source>
        <dbReference type="ARBA" id="ARBA00022833"/>
    </source>
</evidence>
<evidence type="ECO:0000313" key="10">
    <source>
        <dbReference type="Proteomes" id="UP000030101"/>
    </source>
</evidence>
<keyword evidence="3 7" id="KW-0863">Zinc-finger</keyword>
<feature type="domain" description="Toprim" evidence="8">
    <location>
        <begin position="84"/>
        <end position="179"/>
    </location>
</feature>
<evidence type="ECO:0000259" key="8">
    <source>
        <dbReference type="PROSITE" id="PS50880"/>
    </source>
</evidence>
<dbReference type="CDD" id="cd01025">
    <property type="entry name" value="TOPRIM_recR"/>
    <property type="match status" value="1"/>
</dbReference>
<dbReference type="Proteomes" id="UP000030101">
    <property type="component" value="Unassembled WGS sequence"/>
</dbReference>
<dbReference type="InterPro" id="IPR015967">
    <property type="entry name" value="Rcmb_RecR_Znf"/>
</dbReference>
<dbReference type="PANTHER" id="PTHR30446">
    <property type="entry name" value="RECOMBINATION PROTEIN RECR"/>
    <property type="match status" value="1"/>
</dbReference>
<evidence type="ECO:0000313" key="9">
    <source>
        <dbReference type="EMBL" id="KGN92721.1"/>
    </source>
</evidence>
<evidence type="ECO:0000256" key="1">
    <source>
        <dbReference type="ARBA" id="ARBA00022723"/>
    </source>
</evidence>
<dbReference type="Pfam" id="PF21176">
    <property type="entry name" value="RecR_HhH"/>
    <property type="match status" value="1"/>
</dbReference>
<dbReference type="RefSeq" id="WP_036790073.1">
    <property type="nucleotide sequence ID" value="NZ_JQZV01000008.1"/>
</dbReference>
<gene>
    <name evidence="7" type="primary">recR</name>
    <name evidence="9" type="ORF">HQ43_04340</name>
</gene>
<dbReference type="EMBL" id="JQZV01000008">
    <property type="protein sequence ID" value="KGN92721.1"/>
    <property type="molecule type" value="Genomic_DNA"/>
</dbReference>
<dbReference type="PROSITE" id="PS50880">
    <property type="entry name" value="TOPRIM"/>
    <property type="match status" value="1"/>
</dbReference>
<dbReference type="SMART" id="SM00493">
    <property type="entry name" value="TOPRIM"/>
    <property type="match status" value="1"/>
</dbReference>
<protein>
    <recommendedName>
        <fullName evidence="7">Recombination protein RecR</fullName>
    </recommendedName>
</protein>
<dbReference type="InterPro" id="IPR000093">
    <property type="entry name" value="DNA_Rcmb_RecR"/>
</dbReference>
<dbReference type="PANTHER" id="PTHR30446:SF0">
    <property type="entry name" value="RECOMBINATION PROTEIN RECR"/>
    <property type="match status" value="1"/>
</dbReference>
<evidence type="ECO:0000256" key="3">
    <source>
        <dbReference type="ARBA" id="ARBA00022771"/>
    </source>
</evidence>
<sequence length="208" mass="22975">MIRLDQQSRLLQEAVDALSTLPGVGSKSALKLALYLLRQEKQFTKNISAKIDALVEGIHYCDRCHNLSDTDLCMICSNPARDSRILCVVESVKEVLAVENTGRFNGLYHVLGGVISPIDGVGPSELHIDDIPDRVKSEGVEEVLLALSTTMEGDTTNFYIYRLLKNLDVKVSVISRGIAIGDELEYADQLTLGRSIDHRIDFESTLRG</sequence>